<proteinExistence type="predicted"/>
<keyword evidence="2" id="KW-0449">Lipoprotein</keyword>
<name>A0A412G871_9BACT</name>
<evidence type="ECO:0000313" key="3">
    <source>
        <dbReference type="Proteomes" id="UP000285864"/>
    </source>
</evidence>
<dbReference type="EMBL" id="QRUU01000101">
    <property type="protein sequence ID" value="RGR89857.1"/>
    <property type="molecule type" value="Genomic_DNA"/>
</dbReference>
<keyword evidence="3" id="KW-1185">Reference proteome</keyword>
<dbReference type="PROSITE" id="PS51257">
    <property type="entry name" value="PROKAR_LIPOPROTEIN"/>
    <property type="match status" value="1"/>
</dbReference>
<gene>
    <name evidence="2" type="ORF">DWY20_13975</name>
</gene>
<dbReference type="InterPro" id="IPR011990">
    <property type="entry name" value="TPR-like_helical_dom_sf"/>
</dbReference>
<feature type="signal peptide" evidence="1">
    <location>
        <begin position="1"/>
        <end position="23"/>
    </location>
</feature>
<evidence type="ECO:0000256" key="1">
    <source>
        <dbReference type="SAM" id="SignalP"/>
    </source>
</evidence>
<evidence type="ECO:0000313" key="2">
    <source>
        <dbReference type="EMBL" id="RGR89857.1"/>
    </source>
</evidence>
<reference evidence="2 3" key="1">
    <citation type="submission" date="2018-08" db="EMBL/GenBank/DDBJ databases">
        <title>A genome reference for cultivated species of the human gut microbiota.</title>
        <authorList>
            <person name="Zou Y."/>
            <person name="Xue W."/>
            <person name="Luo G."/>
        </authorList>
    </citation>
    <scope>NUCLEOTIDE SEQUENCE [LARGE SCALE GENOMIC DNA]</scope>
    <source>
        <strain evidence="2 3">AF24-2</strain>
    </source>
</reference>
<sequence>MKNSKIKLFSQSLLFAGALSMTACTGWFDNVPPYEATEDMLDGDNVKIGAFFPQLQRNVISTHNNQFQRSENLIGDIYSGYMAIPTNFNSNMNNSTYFFQDAWLNVPFEKVYTQAIGAYGEIKRNTGGEDSELHVYQWAQILKIASMHRFTDMWGPIPYLAVGSGAMTTPYDSQETVYMKFFEELDKAVEVLSKFVANNPGSKPMAEYDLVYGGDYAKWIKFANSLHLRLAMRLAYVKPDVAQREAEKAVTAQGGLITSNDDNAGVKSVGANEVINQLWTMWASYQDIRMGASFLSVLDGYDDPRLGKMFSLGNLNNREGYFALRTGINLDTNKDSRLGYSCPNIQSNTPIVWMNAAEVAFLKAEGALRGWNMGVDAEEAYKQGITLSFAEWGAGGADAYMKDSKKTAANYVDPLTSSNNINAVSHITIAWDESDSKDKNLERIITQKWIAMFPNGHEAWTEYRRTGYPQLFPVKVNNSAGTIDTDIQIRRMPFAKSEYTLNPEGIRKAVELLGGPDNGGTRLWWDVENKSVN</sequence>
<feature type="chain" id="PRO_5019315479" evidence="1">
    <location>
        <begin position="24"/>
        <end position="533"/>
    </location>
</feature>
<keyword evidence="1" id="KW-0732">Signal</keyword>
<dbReference type="CDD" id="cd08977">
    <property type="entry name" value="SusD"/>
    <property type="match status" value="1"/>
</dbReference>
<comment type="caution">
    <text evidence="2">The sequence shown here is derived from an EMBL/GenBank/DDBJ whole genome shotgun (WGS) entry which is preliminary data.</text>
</comment>
<dbReference type="RefSeq" id="WP_118485302.1">
    <property type="nucleotide sequence ID" value="NZ_QRUU01000101.1"/>
</dbReference>
<dbReference type="Gene3D" id="1.25.40.390">
    <property type="match status" value="1"/>
</dbReference>
<accession>A0A412G871</accession>
<dbReference type="InterPro" id="IPR024302">
    <property type="entry name" value="SusD-like"/>
</dbReference>
<dbReference type="SUPFAM" id="SSF48452">
    <property type="entry name" value="TPR-like"/>
    <property type="match status" value="1"/>
</dbReference>
<dbReference type="Pfam" id="PF12741">
    <property type="entry name" value="SusD-like"/>
    <property type="match status" value="1"/>
</dbReference>
<dbReference type="Proteomes" id="UP000285864">
    <property type="component" value="Unassembled WGS sequence"/>
</dbReference>
<dbReference type="AlphaFoldDB" id="A0A412G871"/>
<organism evidence="2 3">
    <name type="scientific">Phocaeicola coprocola</name>
    <dbReference type="NCBI Taxonomy" id="310298"/>
    <lineage>
        <taxon>Bacteria</taxon>
        <taxon>Pseudomonadati</taxon>
        <taxon>Bacteroidota</taxon>
        <taxon>Bacteroidia</taxon>
        <taxon>Bacteroidales</taxon>
        <taxon>Bacteroidaceae</taxon>
        <taxon>Phocaeicola</taxon>
    </lineage>
</organism>
<protein>
    <submittedName>
        <fullName evidence="2">SusD/RagB family nutrient-binding outer membrane lipoprotein</fullName>
    </submittedName>
</protein>